<feature type="compositionally biased region" description="Low complexity" evidence="4">
    <location>
        <begin position="146"/>
        <end position="155"/>
    </location>
</feature>
<evidence type="ECO:0000313" key="6">
    <source>
        <dbReference type="EMBL" id="KAF9410985.1"/>
    </source>
</evidence>
<feature type="region of interest" description="Disordered" evidence="4">
    <location>
        <begin position="144"/>
        <end position="169"/>
    </location>
</feature>
<dbReference type="GO" id="GO:0000172">
    <property type="term" value="C:ribonuclease MRP complex"/>
    <property type="evidence" value="ECO:0007669"/>
    <property type="project" value="TreeGrafter"/>
</dbReference>
<evidence type="ECO:0000313" key="7">
    <source>
        <dbReference type="EMBL" id="KAH9643875.1"/>
    </source>
</evidence>
<organism evidence="6 8">
    <name type="scientific">Spodoptera exigua</name>
    <name type="common">Beet armyworm</name>
    <name type="synonym">Noctua fulgens</name>
    <dbReference type="NCBI Taxonomy" id="7107"/>
    <lineage>
        <taxon>Eukaryota</taxon>
        <taxon>Metazoa</taxon>
        <taxon>Ecdysozoa</taxon>
        <taxon>Arthropoda</taxon>
        <taxon>Hexapoda</taxon>
        <taxon>Insecta</taxon>
        <taxon>Pterygota</taxon>
        <taxon>Neoptera</taxon>
        <taxon>Endopterygota</taxon>
        <taxon>Lepidoptera</taxon>
        <taxon>Glossata</taxon>
        <taxon>Ditrysia</taxon>
        <taxon>Noctuoidea</taxon>
        <taxon>Noctuidae</taxon>
        <taxon>Amphipyrinae</taxon>
        <taxon>Spodoptera</taxon>
    </lineage>
</organism>
<proteinExistence type="inferred from homology"/>
<dbReference type="EMBL" id="JACKWZ010000239">
    <property type="protein sequence ID" value="KAF9410985.1"/>
    <property type="molecule type" value="Genomic_DNA"/>
</dbReference>
<name>A0A835GA27_SPOEX</name>
<dbReference type="GO" id="GO:0001682">
    <property type="term" value="P:tRNA 5'-leader removal"/>
    <property type="evidence" value="ECO:0007669"/>
    <property type="project" value="TreeGrafter"/>
</dbReference>
<dbReference type="InterPro" id="IPR051958">
    <property type="entry name" value="Alba-like_NAB"/>
</dbReference>
<evidence type="ECO:0000256" key="3">
    <source>
        <dbReference type="ARBA" id="ARBA00023242"/>
    </source>
</evidence>
<keyword evidence="3" id="KW-0539">Nucleus</keyword>
<reference evidence="6" key="1">
    <citation type="submission" date="2020-08" db="EMBL/GenBank/DDBJ databases">
        <title>Spodoptera exigua strain:BAW_Kor-Di-RS1 Genome sequencing and assembly.</title>
        <authorList>
            <person name="Kim J."/>
            <person name="Nam H.Y."/>
            <person name="Kwon M."/>
            <person name="Choi J.H."/>
            <person name="Cho S.R."/>
            <person name="Kim G.-H."/>
        </authorList>
    </citation>
    <scope>NUCLEOTIDE SEQUENCE</scope>
    <source>
        <strain evidence="6">BAW_Kor-Di-RS1</strain>
        <tissue evidence="6">Whole-body</tissue>
    </source>
</reference>
<sequence length="169" mass="19128">MENYSKGKNVEEELERSKIPIKDLPDNFLWMQVKGGSKMANLLSHAAGILEDKAATAVVWTGAGVAISKAISCAEILKRQFSIEHQLTKLSYKTVEEYWEPKIDGLETLVVKRQIPIIHILLSVNAIPDTNQIGYQSLNGKKFWQKEQSSNSKQNQSHKPKKPFKHKKT</sequence>
<dbReference type="Pfam" id="PF01918">
    <property type="entry name" value="Alba"/>
    <property type="match status" value="1"/>
</dbReference>
<reference evidence="7" key="2">
    <citation type="journal article" date="2021" name="G3 (Bethesda)">
        <title>Genome and transcriptome analysis of the beet armyworm Spodoptera exigua reveals targets for pest control. .</title>
        <authorList>
            <person name="Simon S."/>
            <person name="Breeschoten T."/>
            <person name="Jansen H.J."/>
            <person name="Dirks R.P."/>
            <person name="Schranz M.E."/>
            <person name="Ros V.I.D."/>
        </authorList>
    </citation>
    <scope>NUCLEOTIDE SEQUENCE</scope>
    <source>
        <strain evidence="7">TB_SE_WUR_2020</strain>
    </source>
</reference>
<dbReference type="EMBL" id="JACEFF010000107">
    <property type="protein sequence ID" value="KAH9643875.1"/>
    <property type="molecule type" value="Genomic_DNA"/>
</dbReference>
<dbReference type="SUPFAM" id="SSF82704">
    <property type="entry name" value="AlbA-like"/>
    <property type="match status" value="1"/>
</dbReference>
<comment type="subcellular location">
    <subcellularLocation>
        <location evidence="1">Nucleus</location>
    </subcellularLocation>
</comment>
<dbReference type="InterPro" id="IPR002775">
    <property type="entry name" value="DNA/RNA-bd_Alba-like"/>
</dbReference>
<dbReference type="InterPro" id="IPR036882">
    <property type="entry name" value="Alba-like_dom_sf"/>
</dbReference>
<evidence type="ECO:0000259" key="5">
    <source>
        <dbReference type="Pfam" id="PF01918"/>
    </source>
</evidence>
<keyword evidence="8" id="KW-1185">Reference proteome</keyword>
<protein>
    <recommendedName>
        <fullName evidence="5">DNA/RNA-binding protein Alba-like domain-containing protein</fullName>
    </recommendedName>
</protein>
<dbReference type="PANTHER" id="PTHR13516:SF4">
    <property type="entry name" value="FI09323P"/>
    <property type="match status" value="1"/>
</dbReference>
<gene>
    <name evidence="7" type="ORF">HF086_012750</name>
    <name evidence="6" type="ORF">HW555_010117</name>
</gene>
<evidence type="ECO:0000256" key="1">
    <source>
        <dbReference type="ARBA" id="ARBA00004123"/>
    </source>
</evidence>
<accession>A0A835GA27</accession>
<comment type="similarity">
    <text evidence="2">Belongs to the histone-like Alba family.</text>
</comment>
<dbReference type="OrthoDB" id="424402at2759"/>
<evidence type="ECO:0000313" key="8">
    <source>
        <dbReference type="Proteomes" id="UP000648187"/>
    </source>
</evidence>
<dbReference type="AlphaFoldDB" id="A0A835GA27"/>
<dbReference type="PANTHER" id="PTHR13516">
    <property type="entry name" value="RIBONUCLEASE P SUBUNIT P25"/>
    <property type="match status" value="1"/>
</dbReference>
<dbReference type="Proteomes" id="UP000814243">
    <property type="component" value="Unassembled WGS sequence"/>
</dbReference>
<dbReference type="Gene3D" id="3.30.110.20">
    <property type="entry name" value="Alba-like domain"/>
    <property type="match status" value="1"/>
</dbReference>
<evidence type="ECO:0000256" key="4">
    <source>
        <dbReference type="SAM" id="MobiDB-lite"/>
    </source>
</evidence>
<comment type="caution">
    <text evidence="6">The sequence shown here is derived from an EMBL/GenBank/DDBJ whole genome shotgun (WGS) entry which is preliminary data.</text>
</comment>
<feature type="domain" description="DNA/RNA-binding protein Alba-like" evidence="5">
    <location>
        <begin position="30"/>
        <end position="93"/>
    </location>
</feature>
<evidence type="ECO:0000256" key="2">
    <source>
        <dbReference type="ARBA" id="ARBA00008018"/>
    </source>
</evidence>
<feature type="compositionally biased region" description="Basic residues" evidence="4">
    <location>
        <begin position="156"/>
        <end position="169"/>
    </location>
</feature>
<dbReference type="GO" id="GO:0005634">
    <property type="term" value="C:nucleus"/>
    <property type="evidence" value="ECO:0007669"/>
    <property type="project" value="UniProtKB-SubCell"/>
</dbReference>
<dbReference type="GO" id="GO:0003723">
    <property type="term" value="F:RNA binding"/>
    <property type="evidence" value="ECO:0007669"/>
    <property type="project" value="TreeGrafter"/>
</dbReference>
<dbReference type="Proteomes" id="UP000648187">
    <property type="component" value="Unassembled WGS sequence"/>
</dbReference>